<protein>
    <submittedName>
        <fullName evidence="4">Acyclic terpene utilization AtuA family protein</fullName>
    </submittedName>
</protein>
<dbReference type="InterPro" id="IPR010839">
    <property type="entry name" value="AtuA_N"/>
</dbReference>
<dbReference type="Pfam" id="PF07287">
    <property type="entry name" value="AtuA"/>
    <property type="match status" value="1"/>
</dbReference>
<evidence type="ECO:0000259" key="2">
    <source>
        <dbReference type="Pfam" id="PF23544"/>
    </source>
</evidence>
<reference evidence="6" key="2">
    <citation type="submission" date="2023-06" db="EMBL/GenBank/DDBJ databases">
        <title>Itaconate inhibition of nontuberculous mycobacteria.</title>
        <authorList>
            <person name="Spilker T."/>
        </authorList>
    </citation>
    <scope>NUCLEOTIDE SEQUENCE [LARGE SCALE GENOMIC DNA]</scope>
    <source>
        <strain evidence="6">FLAC1071</strain>
    </source>
</reference>
<dbReference type="EMBL" id="JASZZX010000038">
    <property type="protein sequence ID" value="MDM3929489.1"/>
    <property type="molecule type" value="Genomic_DNA"/>
</dbReference>
<sequence length="614" mass="64439">MSSGPNRARPIRIANCSGFYGDRLSAAREMVDGGSIDVLTGDWLAELTMAILAKDRQRRPDGGWARTFLTQIDDVMDSVAHRGLKVVSNAGGLNPRGCADAVKAAAAARGFEVRVAVVHGDDLVPHYRELRSAGETFAHVCSGAPYPDQRPDPETANAYLGGWGVAAALRGGADIVITGRITDASLVVGPAAWWWDWGTGEWDCLAGAVAAGHVIECGTQATGGNFAFFQEVPGIEALGFPIAEVAKDGSSVITKHPDSGGTVTVETVTAQLLYEVDGPRYAGPDVTMRLDSLQLESVGPDRVRISGAAGEPPPDKLKVSMTSQGGWQNSTTFVLTGLDIEDKVDACLNALWDRLPGGLDYFDLVAVDLIGGAGSVDGAADGVPLALLKVTVQDEDERKVGRAFSSAAVETGLASYPGLYFAGPPASAKAFQRYWPGTVLAEKVTQTVELDGDLIMAECPPVRYPALFRQPSTSVQSFAGPDDDGNCIEMPFGRLFGARSGDKGGDFNVGVWARTPASYAWLSNAYGADRFAAAMRLPEKSVIDTYVLPNLLAVNFVVRGGLGEGVASTTQIDSQAKSAGEALRATRVLVPASLTPPITQPTVAAGEPNLLSDG</sequence>
<evidence type="ECO:0000313" key="6">
    <source>
        <dbReference type="Proteomes" id="UP001529272"/>
    </source>
</evidence>
<dbReference type="InterPro" id="IPR056362">
    <property type="entry name" value="AtuA-like_ferredoxin_dom"/>
</dbReference>
<evidence type="ECO:0000313" key="5">
    <source>
        <dbReference type="Proteomes" id="UP000198286"/>
    </source>
</evidence>
<dbReference type="PANTHER" id="PTHR47585:SF1">
    <property type="entry name" value="DUF1446 DOMAIN-CONTAINING PROTEIN"/>
    <property type="match status" value="1"/>
</dbReference>
<dbReference type="PANTHER" id="PTHR47585">
    <property type="match status" value="1"/>
</dbReference>
<dbReference type="RefSeq" id="WP_089152255.1">
    <property type="nucleotide sequence ID" value="NZ_CP015267.1"/>
</dbReference>
<dbReference type="Pfam" id="PF23544">
    <property type="entry name" value="AtuA_ferredoxin"/>
    <property type="match status" value="1"/>
</dbReference>
<name>A0A7U5MPZ7_MYCIT</name>
<reference evidence="4" key="4">
    <citation type="submission" date="2023-06" db="EMBL/GenBank/DDBJ databases">
        <authorList>
            <person name="Spilker T."/>
        </authorList>
    </citation>
    <scope>NUCLEOTIDE SEQUENCE</scope>
    <source>
        <strain evidence="4">FLAC1071</strain>
    </source>
</reference>
<feature type="domain" description="AtuA-like ferredoxin-fold" evidence="2">
    <location>
        <begin position="496"/>
        <end position="587"/>
    </location>
</feature>
<accession>A0A7U5MPZ7</accession>
<dbReference type="Proteomes" id="UP001529272">
    <property type="component" value="Unassembled WGS sequence"/>
</dbReference>
<evidence type="ECO:0000313" key="3">
    <source>
        <dbReference type="EMBL" id="ASL17554.1"/>
    </source>
</evidence>
<feature type="domain" description="Acyclic terpene utilisation N-terminal" evidence="1">
    <location>
        <begin position="11"/>
        <end position="449"/>
    </location>
</feature>
<evidence type="ECO:0000313" key="4">
    <source>
        <dbReference type="EMBL" id="MDM3929489.1"/>
    </source>
</evidence>
<reference evidence="4 6" key="3">
    <citation type="submission" date="2023-06" db="EMBL/GenBank/DDBJ databases">
        <title>Itaconate inhibition of nontuberculous mycobacteria.</title>
        <authorList>
            <person name="Breen P."/>
            <person name="Zimbric M."/>
            <person name="Caverly L."/>
        </authorList>
    </citation>
    <scope>NUCLEOTIDE SEQUENCE [LARGE SCALE GENOMIC DNA]</scope>
    <source>
        <strain evidence="4 6">FLAC1071</strain>
    </source>
</reference>
<keyword evidence="6" id="KW-1185">Reference proteome</keyword>
<dbReference type="EMBL" id="CP015267">
    <property type="protein sequence ID" value="ASL17554.1"/>
    <property type="molecule type" value="Genomic_DNA"/>
</dbReference>
<dbReference type="Proteomes" id="UP000198286">
    <property type="component" value="Chromosome"/>
</dbReference>
<evidence type="ECO:0000259" key="1">
    <source>
        <dbReference type="Pfam" id="PF07287"/>
    </source>
</evidence>
<proteinExistence type="predicted"/>
<gene>
    <name evidence="3" type="ORF">MYCOZU2_05198</name>
    <name evidence="4" type="ORF">QRB35_26285</name>
</gene>
<dbReference type="AlphaFoldDB" id="A0A7U5MPZ7"/>
<organism evidence="3 5">
    <name type="scientific">Mycobacterium intracellulare subsp. chimaera</name>
    <dbReference type="NCBI Taxonomy" id="222805"/>
    <lineage>
        <taxon>Bacteria</taxon>
        <taxon>Bacillati</taxon>
        <taxon>Actinomycetota</taxon>
        <taxon>Actinomycetes</taxon>
        <taxon>Mycobacteriales</taxon>
        <taxon>Mycobacteriaceae</taxon>
        <taxon>Mycobacterium</taxon>
        <taxon>Mycobacterium avium complex (MAC)</taxon>
    </lineage>
</organism>
<reference evidence="3 5" key="1">
    <citation type="journal article" date="2017" name="Lancet Infect. Dis.">
        <title>Global outbreak of severe Mycobacterium chimaera disease after cardiac surgery: a molecular epidemiological study.</title>
        <authorList>
            <person name="van Ingen J."/>
            <person name="Kohl T."/>
            <person name="Kranzer K."/>
            <person name="Hasse B."/>
            <person name="Keller P."/>
            <person name="Szafranska A."/>
            <person name="Hillemann D."/>
            <person name="Chand M."/>
            <person name="Schreiber P."/>
            <person name="Sommerstein R."/>
            <person name="Berger C."/>
            <person name="Genoni M."/>
            <person name="Ruegg C."/>
            <person name="Troillet N."/>
            <person name="Widmer A.F."/>
            <person name="Becker S.L."/>
            <person name="Herrmann M."/>
            <person name="Eckmanns T."/>
            <person name="Haller S."/>
            <person name="Hoeller C."/>
            <person name="Debast S.B."/>
            <person name="Wolfhagen M.J."/>
            <person name="Hopman J."/>
            <person name="Kluytmans J."/>
            <person name="Langelaar M."/>
            <person name="Notermans D.W."/>
            <person name="ten Oever J."/>
            <person name="van den Barselaar P."/>
            <person name="Vonk A.B.A."/>
            <person name="Vos M.C."/>
            <person name="Ahmed N."/>
            <person name="Brown T."/>
            <person name="Crook D."/>
            <person name="Lamagni T."/>
            <person name="Phin N."/>
            <person name="Smith E.G."/>
            <person name="Zambon M."/>
            <person name="Serr A."/>
            <person name="Goetting T."/>
            <person name="Ebner W."/>
            <person name="Thuermer A."/>
            <person name="Utpatel C."/>
            <person name="Sproer C."/>
            <person name="Bunk B."/>
            <person name="Nubel U."/>
            <person name="Bloemberg G."/>
            <person name="Bottger E."/>
            <person name="Niemann S."/>
            <person name="Wagner D."/>
            <person name="Sax H."/>
        </authorList>
    </citation>
    <scope>NUCLEOTIDE SEQUENCE [LARGE SCALE GENOMIC DNA]</scope>
    <source>
        <strain evidence="3 5">ZUERICH-2</strain>
    </source>
</reference>